<keyword evidence="3" id="KW-1185">Reference proteome</keyword>
<evidence type="ECO:0000313" key="2">
    <source>
        <dbReference type="EMBL" id="KAK6803596.1"/>
    </source>
</evidence>
<sequence>MQALDQTNEEDRGYEKDEDMEDHVVPQMTEHELSSPMNHQINQVTGEKVLNILDPLTQILYLKDPLTLGMLKNTERKYIIKCSKIVKKATINIC</sequence>
<proteinExistence type="predicted"/>
<accession>A0AAN8YQ58</accession>
<evidence type="ECO:0000256" key="1">
    <source>
        <dbReference type="SAM" id="MobiDB-lite"/>
    </source>
</evidence>
<organism evidence="2 3">
    <name type="scientific">Solanum bulbocastanum</name>
    <name type="common">Wild potato</name>
    <dbReference type="NCBI Taxonomy" id="147425"/>
    <lineage>
        <taxon>Eukaryota</taxon>
        <taxon>Viridiplantae</taxon>
        <taxon>Streptophyta</taxon>
        <taxon>Embryophyta</taxon>
        <taxon>Tracheophyta</taxon>
        <taxon>Spermatophyta</taxon>
        <taxon>Magnoliopsida</taxon>
        <taxon>eudicotyledons</taxon>
        <taxon>Gunneridae</taxon>
        <taxon>Pentapetalae</taxon>
        <taxon>asterids</taxon>
        <taxon>lamiids</taxon>
        <taxon>Solanales</taxon>
        <taxon>Solanaceae</taxon>
        <taxon>Solanoideae</taxon>
        <taxon>Solaneae</taxon>
        <taxon>Solanum</taxon>
    </lineage>
</organism>
<name>A0AAN8YQ58_SOLBU</name>
<dbReference type="Proteomes" id="UP001371456">
    <property type="component" value="Unassembled WGS sequence"/>
</dbReference>
<reference evidence="2 3" key="1">
    <citation type="submission" date="2024-02" db="EMBL/GenBank/DDBJ databases">
        <title>de novo genome assembly of Solanum bulbocastanum strain 11H21.</title>
        <authorList>
            <person name="Hosaka A.J."/>
        </authorList>
    </citation>
    <scope>NUCLEOTIDE SEQUENCE [LARGE SCALE GENOMIC DNA]</scope>
    <source>
        <tissue evidence="2">Young leaves</tissue>
    </source>
</reference>
<feature type="region of interest" description="Disordered" evidence="1">
    <location>
        <begin position="1"/>
        <end position="23"/>
    </location>
</feature>
<dbReference type="AlphaFoldDB" id="A0AAN8YQ58"/>
<evidence type="ECO:0000313" key="3">
    <source>
        <dbReference type="Proteomes" id="UP001371456"/>
    </source>
</evidence>
<protein>
    <submittedName>
        <fullName evidence="2">Uncharacterized protein</fullName>
    </submittedName>
</protein>
<gene>
    <name evidence="2" type="ORF">RDI58_001380</name>
</gene>
<comment type="caution">
    <text evidence="2">The sequence shown here is derived from an EMBL/GenBank/DDBJ whole genome shotgun (WGS) entry which is preliminary data.</text>
</comment>
<dbReference type="EMBL" id="JBANQN010000001">
    <property type="protein sequence ID" value="KAK6803596.1"/>
    <property type="molecule type" value="Genomic_DNA"/>
</dbReference>